<evidence type="ECO:0000313" key="1">
    <source>
        <dbReference type="EMBL" id="EQB59958.1"/>
    </source>
</evidence>
<gene>
    <name evidence="1" type="ORF">NAPIS_ORF02481</name>
</gene>
<dbReference type="HOGENOM" id="CLU_111666_0_0_1"/>
<dbReference type="AlphaFoldDB" id="T0L5M5"/>
<dbReference type="OrthoDB" id="2186865at2759"/>
<dbReference type="Proteomes" id="UP000053780">
    <property type="component" value="Unassembled WGS sequence"/>
</dbReference>
<accession>T0L5M5</accession>
<evidence type="ECO:0000313" key="2">
    <source>
        <dbReference type="Proteomes" id="UP000053780"/>
    </source>
</evidence>
<reference evidence="1 2" key="1">
    <citation type="journal article" date="2013" name="BMC Genomics">
        <title>Genome sequencing and comparative genomics of honey bee microsporidia, Nosema apis reveal novel insights into host-parasite interactions.</title>
        <authorList>
            <person name="Chen Yp."/>
            <person name="Pettis J.S."/>
            <person name="Zhao Y."/>
            <person name="Liu X."/>
            <person name="Tallon L.J."/>
            <person name="Sadzewicz L.D."/>
            <person name="Li R."/>
            <person name="Zheng H."/>
            <person name="Huang S."/>
            <person name="Zhang X."/>
            <person name="Hamilton M.C."/>
            <person name="Pernal S.F."/>
            <person name="Melathopoulos A.P."/>
            <person name="Yan X."/>
            <person name="Evans J.D."/>
        </authorList>
    </citation>
    <scope>NUCLEOTIDE SEQUENCE [LARGE SCALE GENOMIC DNA]</scope>
    <source>
        <strain evidence="1 2">BRL 01</strain>
    </source>
</reference>
<dbReference type="VEuPathDB" id="MicrosporidiaDB:NAPIS_ORF02481"/>
<organism evidence="1 2">
    <name type="scientific">Vairimorpha apis BRL 01</name>
    <dbReference type="NCBI Taxonomy" id="1037528"/>
    <lineage>
        <taxon>Eukaryota</taxon>
        <taxon>Fungi</taxon>
        <taxon>Fungi incertae sedis</taxon>
        <taxon>Microsporidia</taxon>
        <taxon>Nosematidae</taxon>
        <taxon>Vairimorpha</taxon>
    </lineage>
</organism>
<sequence length="168" mass="19244">MGNFCSCLDIPKRKLIISVIGLEEDVQIVLKTILPYYVSNPLPKFSEHSLVKGRYKIIIHAHIITPLIKSLIKLHFPVESAVIYSIDADNPTSIDHARMLMDEQHIKNDDSVTILCRGKYLENPVLQEIKDEISGGFHSHLQFVKFEVNEANKYISKAFDKILERLMI</sequence>
<keyword evidence="2" id="KW-1185">Reference proteome</keyword>
<protein>
    <submittedName>
        <fullName evidence="1">Uncharacterized protein</fullName>
    </submittedName>
</protein>
<name>T0L5M5_9MICR</name>
<proteinExistence type="predicted"/>
<dbReference type="EMBL" id="KE647346">
    <property type="protein sequence ID" value="EQB59958.1"/>
    <property type="molecule type" value="Genomic_DNA"/>
</dbReference>